<comment type="similarity">
    <text evidence="1">Belongs to the peptidase A1 family.</text>
</comment>
<dbReference type="InterPro" id="IPR032799">
    <property type="entry name" value="TAXi_C"/>
</dbReference>
<name>A0A835FM30_9POAL</name>
<evidence type="ECO:0008006" key="6">
    <source>
        <dbReference type="Google" id="ProtNLM"/>
    </source>
</evidence>
<accession>A0A835FM30</accession>
<evidence type="ECO:0000256" key="1">
    <source>
        <dbReference type="ARBA" id="ARBA00007447"/>
    </source>
</evidence>
<dbReference type="InterPro" id="IPR021109">
    <property type="entry name" value="Peptidase_aspartic_dom_sf"/>
</dbReference>
<protein>
    <recommendedName>
        <fullName evidence="6">Peptidase A1 domain-containing protein</fullName>
    </recommendedName>
</protein>
<dbReference type="InterPro" id="IPR032861">
    <property type="entry name" value="TAXi_N"/>
</dbReference>
<dbReference type="GO" id="GO:0006508">
    <property type="term" value="P:proteolysis"/>
    <property type="evidence" value="ECO:0007669"/>
    <property type="project" value="InterPro"/>
</dbReference>
<dbReference type="Gene3D" id="2.40.70.10">
    <property type="entry name" value="Acid Proteases"/>
    <property type="match status" value="3"/>
</dbReference>
<dbReference type="SUPFAM" id="SSF50630">
    <property type="entry name" value="Acid proteases"/>
    <property type="match status" value="2"/>
</dbReference>
<evidence type="ECO:0000313" key="5">
    <source>
        <dbReference type="Proteomes" id="UP000636709"/>
    </source>
</evidence>
<organism evidence="4 5">
    <name type="scientific">Digitaria exilis</name>
    <dbReference type="NCBI Taxonomy" id="1010633"/>
    <lineage>
        <taxon>Eukaryota</taxon>
        <taxon>Viridiplantae</taxon>
        <taxon>Streptophyta</taxon>
        <taxon>Embryophyta</taxon>
        <taxon>Tracheophyta</taxon>
        <taxon>Spermatophyta</taxon>
        <taxon>Magnoliopsida</taxon>
        <taxon>Liliopsida</taxon>
        <taxon>Poales</taxon>
        <taxon>Poaceae</taxon>
        <taxon>PACMAD clade</taxon>
        <taxon>Panicoideae</taxon>
        <taxon>Panicodae</taxon>
        <taxon>Paniceae</taxon>
        <taxon>Anthephorinae</taxon>
        <taxon>Digitaria</taxon>
    </lineage>
</organism>
<dbReference type="Proteomes" id="UP000636709">
    <property type="component" value="Unassembled WGS sequence"/>
</dbReference>
<keyword evidence="5" id="KW-1185">Reference proteome</keyword>
<evidence type="ECO:0000313" key="4">
    <source>
        <dbReference type="EMBL" id="KAF8762514.1"/>
    </source>
</evidence>
<dbReference type="Pfam" id="PF14543">
    <property type="entry name" value="TAXi_N"/>
    <property type="match status" value="2"/>
</dbReference>
<dbReference type="OrthoDB" id="1258937at2759"/>
<feature type="domain" description="Xylanase inhibitor C-terminal" evidence="2">
    <location>
        <begin position="454"/>
        <end position="621"/>
    </location>
</feature>
<reference evidence="4" key="1">
    <citation type="submission" date="2020-07" db="EMBL/GenBank/DDBJ databases">
        <title>Genome sequence and genetic diversity analysis of an under-domesticated orphan crop, white fonio (Digitaria exilis).</title>
        <authorList>
            <person name="Bennetzen J.L."/>
            <person name="Chen S."/>
            <person name="Ma X."/>
            <person name="Wang X."/>
            <person name="Yssel A.E.J."/>
            <person name="Chaluvadi S.R."/>
            <person name="Johnson M."/>
            <person name="Gangashetty P."/>
            <person name="Hamidou F."/>
            <person name="Sanogo M.D."/>
            <person name="Zwaenepoel A."/>
            <person name="Wallace J."/>
            <person name="Van De Peer Y."/>
            <person name="Van Deynze A."/>
        </authorList>
    </citation>
    <scope>NUCLEOTIDE SEQUENCE</scope>
    <source>
        <tissue evidence="4">Leaves</tissue>
    </source>
</reference>
<dbReference type="EMBL" id="JACEFO010000638">
    <property type="protein sequence ID" value="KAF8762514.1"/>
    <property type="molecule type" value="Genomic_DNA"/>
</dbReference>
<sequence>MIIKAMELMNLQAYSHLIFLFSTLLFSQSIDLKPVRASSLPIQALVAPITKDAATSLYTLSLSRNEYLLDLSGPLLWSPCSPTHPTIPCSSGEYCAAAAPGAPNFHDSQCTCTARPTNPVTGDQAIGDLTLTDVDTNATDGNTPTAELAVHGVVSSCAPDSLLRSLPRGVTGDAGLGRGSLLSLPAQLYGKLSLSKRQFAICLPSTATAPGVAFFGGGPYGLMPPTQFDAGAALSYTDLVRDPMRTSTYSIRLRGIAVNQEAVPLPAGALDRGGGGVTLDTALPYTVMRRDVYRPFVDAFQRSMAHVPRMPSQQQCAAYPYNPVTWRCAAARLAHTRLVANTTDGANPLRQVSVRAVAACAPRKLLARLPRDAAGVAGLAASGLALPAQVAASQRVAGKFLLCLPRNAGGEGIAIFGGGPLFLMTSTAPPVEVASDFTSSLTYTPLVSRRGSSSYYLAVTAIAVDKAPVGLPKDALAGGGGVVLGTTAAYTELRPDVYWPVVGAFDRALRRSWNNTKRVAAVAPFELCYDSKTLPGPTRIGWLVPEIVLMLEGGRKTNWTFGGLNTMVDVNGFTAACFGFLKMKPEKDGGYGGKPAVVLGGFQMEDHVLQFDLEKRRLGFARLPVFTSCSNFNFTRKG</sequence>
<evidence type="ECO:0000259" key="3">
    <source>
        <dbReference type="Pfam" id="PF14543"/>
    </source>
</evidence>
<proteinExistence type="inferred from homology"/>
<gene>
    <name evidence="4" type="ORF">HU200_009489</name>
</gene>
<evidence type="ECO:0000259" key="2">
    <source>
        <dbReference type="Pfam" id="PF14541"/>
    </source>
</evidence>
<dbReference type="PANTHER" id="PTHR47965">
    <property type="entry name" value="ASPARTYL PROTEASE-RELATED"/>
    <property type="match status" value="1"/>
</dbReference>
<dbReference type="InterPro" id="IPR001461">
    <property type="entry name" value="Aspartic_peptidase_A1"/>
</dbReference>
<dbReference type="Pfam" id="PF14541">
    <property type="entry name" value="TAXi_C"/>
    <property type="match status" value="1"/>
</dbReference>
<dbReference type="AlphaFoldDB" id="A0A835FM30"/>
<feature type="domain" description="Xylanase inhibitor N-terminal" evidence="3">
    <location>
        <begin position="67"/>
        <end position="217"/>
    </location>
</feature>
<feature type="domain" description="Xylanase inhibitor N-terminal" evidence="3">
    <location>
        <begin position="310"/>
        <end position="418"/>
    </location>
</feature>
<dbReference type="PANTHER" id="PTHR47965:SF61">
    <property type="entry name" value="OS01G0937100 PROTEIN"/>
    <property type="match status" value="1"/>
</dbReference>
<dbReference type="GO" id="GO:0004190">
    <property type="term" value="F:aspartic-type endopeptidase activity"/>
    <property type="evidence" value="ECO:0007669"/>
    <property type="project" value="InterPro"/>
</dbReference>
<comment type="caution">
    <text evidence="4">The sequence shown here is derived from an EMBL/GenBank/DDBJ whole genome shotgun (WGS) entry which is preliminary data.</text>
</comment>